<dbReference type="SUPFAM" id="SSF103473">
    <property type="entry name" value="MFS general substrate transporter"/>
    <property type="match status" value="1"/>
</dbReference>
<gene>
    <name evidence="9" type="ORF">DP120_17200</name>
</gene>
<reference evidence="9 10" key="1">
    <citation type="submission" date="2018-06" db="EMBL/GenBank/DDBJ databases">
        <title>The draft genome sequences of strains SCU63 and S1.</title>
        <authorList>
            <person name="Gan L."/>
        </authorList>
    </citation>
    <scope>NUCLEOTIDE SEQUENCE [LARGE SCALE GENOMIC DNA]</scope>
    <source>
        <strain evidence="9 10">SCU63</strain>
    </source>
</reference>
<comment type="subcellular location">
    <subcellularLocation>
        <location evidence="1">Cell membrane</location>
        <topology evidence="1">Multi-pass membrane protein</topology>
    </subcellularLocation>
</comment>
<feature type="transmembrane region" description="Helical" evidence="7">
    <location>
        <begin position="351"/>
        <end position="370"/>
    </location>
</feature>
<feature type="transmembrane region" description="Helical" evidence="7">
    <location>
        <begin position="376"/>
        <end position="397"/>
    </location>
</feature>
<feature type="transmembrane region" description="Helical" evidence="7">
    <location>
        <begin position="312"/>
        <end position="331"/>
    </location>
</feature>
<dbReference type="PRINTS" id="PR01988">
    <property type="entry name" value="EXPORTERBACE"/>
</dbReference>
<keyword evidence="10" id="KW-1185">Reference proteome</keyword>
<keyword evidence="3" id="KW-1003">Cell membrane</keyword>
<name>A0A365KK82_9BACL</name>
<dbReference type="GO" id="GO:0005886">
    <property type="term" value="C:plasma membrane"/>
    <property type="evidence" value="ECO:0007669"/>
    <property type="project" value="UniProtKB-SubCell"/>
</dbReference>
<dbReference type="RefSeq" id="WP_112224866.1">
    <property type="nucleotide sequence ID" value="NZ_QLZR01000010.1"/>
</dbReference>
<keyword evidence="6 7" id="KW-0472">Membrane</keyword>
<evidence type="ECO:0000256" key="2">
    <source>
        <dbReference type="ARBA" id="ARBA00022448"/>
    </source>
</evidence>
<dbReference type="PANTHER" id="PTHR23513">
    <property type="entry name" value="INTEGRAL MEMBRANE EFFLUX PROTEIN-RELATED"/>
    <property type="match status" value="1"/>
</dbReference>
<keyword evidence="5 7" id="KW-1133">Transmembrane helix</keyword>
<feature type="transmembrane region" description="Helical" evidence="7">
    <location>
        <begin position="260"/>
        <end position="281"/>
    </location>
</feature>
<keyword evidence="2" id="KW-0813">Transport</keyword>
<dbReference type="AlphaFoldDB" id="A0A365KK82"/>
<sequence length="409" mass="45907">MNSRSYYLYIGALAITFFGNGLHSIGLVWLIYNMNSSVTDIGWFFIFSMLPGILLAPIAGVISDLMSRQKLMIITDIFRALLIIVLLILFNLNLLNLFIIYIVTFLIGCFDKFFFPASSALLREIVEEKELFKANSFKNSAIQVGLIFGNALGGFLIAIVGMNAVIVINLLSYLLSAIFIKFITSNYFPLRKQKINFKLKESYSSFSTSLREGIAYLKNKPSILQFVTISASLELVVRSMNILLLPFLITILYLDSKAYGLIDTAFAIGSVMGGMTSSFFLKKIGKSNFLPLNLFVIGISFITFSFSNNFIIPFFIYFLIGFNLVQVQSFVTSEIQKQVKIEFQGRTHSSIHFILSIMAVIITPFISWLADSLSLRLVFLLIGILVISSAIWSIYLIKSKLILVSTKSN</sequence>
<dbReference type="EMBL" id="QLZR01000010">
    <property type="protein sequence ID" value="RAZ73469.1"/>
    <property type="molecule type" value="Genomic_DNA"/>
</dbReference>
<feature type="transmembrane region" description="Helical" evidence="7">
    <location>
        <begin position="235"/>
        <end position="254"/>
    </location>
</feature>
<organism evidence="9 10">
    <name type="scientific">Planococcus halotolerans</name>
    <dbReference type="NCBI Taxonomy" id="2233542"/>
    <lineage>
        <taxon>Bacteria</taxon>
        <taxon>Bacillati</taxon>
        <taxon>Bacillota</taxon>
        <taxon>Bacilli</taxon>
        <taxon>Bacillales</taxon>
        <taxon>Caryophanaceae</taxon>
        <taxon>Planococcus</taxon>
    </lineage>
</organism>
<evidence type="ECO:0000313" key="10">
    <source>
        <dbReference type="Proteomes" id="UP000251002"/>
    </source>
</evidence>
<evidence type="ECO:0000313" key="9">
    <source>
        <dbReference type="EMBL" id="RAZ73469.1"/>
    </source>
</evidence>
<evidence type="ECO:0000256" key="7">
    <source>
        <dbReference type="SAM" id="Phobius"/>
    </source>
</evidence>
<feature type="transmembrane region" description="Helical" evidence="7">
    <location>
        <begin position="7"/>
        <end position="31"/>
    </location>
</feature>
<evidence type="ECO:0000259" key="8">
    <source>
        <dbReference type="PROSITE" id="PS50850"/>
    </source>
</evidence>
<dbReference type="PROSITE" id="PS50850">
    <property type="entry name" value="MFS"/>
    <property type="match status" value="1"/>
</dbReference>
<dbReference type="PANTHER" id="PTHR23513:SF6">
    <property type="entry name" value="MAJOR FACILITATOR SUPERFAMILY ASSOCIATED DOMAIN-CONTAINING PROTEIN"/>
    <property type="match status" value="1"/>
</dbReference>
<dbReference type="InterPro" id="IPR022324">
    <property type="entry name" value="Bacilysin_exporter_BacE_put"/>
</dbReference>
<accession>A0A365KK82</accession>
<dbReference type="InterPro" id="IPR020846">
    <property type="entry name" value="MFS_dom"/>
</dbReference>
<dbReference type="CDD" id="cd06173">
    <property type="entry name" value="MFS_MefA_like"/>
    <property type="match status" value="1"/>
</dbReference>
<feature type="transmembrane region" description="Helical" evidence="7">
    <location>
        <begin position="43"/>
        <end position="62"/>
    </location>
</feature>
<evidence type="ECO:0000256" key="5">
    <source>
        <dbReference type="ARBA" id="ARBA00022989"/>
    </source>
</evidence>
<dbReference type="Gene3D" id="1.20.1250.20">
    <property type="entry name" value="MFS general substrate transporter like domains"/>
    <property type="match status" value="1"/>
</dbReference>
<proteinExistence type="predicted"/>
<evidence type="ECO:0000256" key="4">
    <source>
        <dbReference type="ARBA" id="ARBA00022692"/>
    </source>
</evidence>
<dbReference type="InterPro" id="IPR036259">
    <property type="entry name" value="MFS_trans_sf"/>
</dbReference>
<dbReference type="InterPro" id="IPR011701">
    <property type="entry name" value="MFS"/>
</dbReference>
<dbReference type="GO" id="GO:0022857">
    <property type="term" value="F:transmembrane transporter activity"/>
    <property type="evidence" value="ECO:0007669"/>
    <property type="project" value="InterPro"/>
</dbReference>
<dbReference type="Pfam" id="PF07690">
    <property type="entry name" value="MFS_1"/>
    <property type="match status" value="1"/>
</dbReference>
<evidence type="ECO:0000256" key="1">
    <source>
        <dbReference type="ARBA" id="ARBA00004651"/>
    </source>
</evidence>
<keyword evidence="4 7" id="KW-0812">Transmembrane</keyword>
<feature type="transmembrane region" description="Helical" evidence="7">
    <location>
        <begin position="288"/>
        <end position="306"/>
    </location>
</feature>
<feature type="domain" description="Major facilitator superfamily (MFS) profile" evidence="8">
    <location>
        <begin position="1"/>
        <end position="401"/>
    </location>
</feature>
<protein>
    <recommendedName>
        <fullName evidence="8">Major facilitator superfamily (MFS) profile domain-containing protein</fullName>
    </recommendedName>
</protein>
<dbReference type="Proteomes" id="UP000251002">
    <property type="component" value="Unassembled WGS sequence"/>
</dbReference>
<evidence type="ECO:0000256" key="3">
    <source>
        <dbReference type="ARBA" id="ARBA00022475"/>
    </source>
</evidence>
<comment type="caution">
    <text evidence="9">The sequence shown here is derived from an EMBL/GenBank/DDBJ whole genome shotgun (WGS) entry which is preliminary data.</text>
</comment>
<evidence type="ECO:0000256" key="6">
    <source>
        <dbReference type="ARBA" id="ARBA00023136"/>
    </source>
</evidence>